<dbReference type="Gene3D" id="2.60.40.10">
    <property type="entry name" value="Immunoglobulins"/>
    <property type="match status" value="1"/>
</dbReference>
<dbReference type="Gene3D" id="3.20.20.80">
    <property type="entry name" value="Glycosidases"/>
    <property type="match status" value="1"/>
</dbReference>
<name>A0A2W2DEV6_9ACTN</name>
<dbReference type="GO" id="GO:0005975">
    <property type="term" value="P:carbohydrate metabolic process"/>
    <property type="evidence" value="ECO:0007669"/>
    <property type="project" value="InterPro"/>
</dbReference>
<dbReference type="SMART" id="SM00642">
    <property type="entry name" value="Aamy"/>
    <property type="match status" value="1"/>
</dbReference>
<evidence type="ECO:0000313" key="4">
    <source>
        <dbReference type="Proteomes" id="UP000249304"/>
    </source>
</evidence>
<dbReference type="CDD" id="cd11341">
    <property type="entry name" value="AmyAc_Pullulanase_LD-like"/>
    <property type="match status" value="1"/>
</dbReference>
<dbReference type="AlphaFoldDB" id="A0A2W2DEV6"/>
<dbReference type="InterPro" id="IPR006047">
    <property type="entry name" value="GH13_cat_dom"/>
</dbReference>
<evidence type="ECO:0000256" key="1">
    <source>
        <dbReference type="ARBA" id="ARBA00008061"/>
    </source>
</evidence>
<feature type="domain" description="Glycosyl hydrolase family 13 catalytic" evidence="2">
    <location>
        <begin position="336"/>
        <end position="723"/>
    </location>
</feature>
<gene>
    <name evidence="3" type="ORF">C1J01_45600</name>
</gene>
<dbReference type="InterPro" id="IPR024561">
    <property type="entry name" value="Pullul_strch_C"/>
</dbReference>
<dbReference type="Pfam" id="PF11852">
    <property type="entry name" value="Pullul_strch_C"/>
    <property type="match status" value="1"/>
</dbReference>
<comment type="similarity">
    <text evidence="1">Belongs to the glycosyl hydrolase 13 family.</text>
</comment>
<dbReference type="SUPFAM" id="SSF51445">
    <property type="entry name" value="(Trans)glycosidases"/>
    <property type="match status" value="1"/>
</dbReference>
<dbReference type="InterPro" id="IPR014756">
    <property type="entry name" value="Ig_E-set"/>
</dbReference>
<dbReference type="InterPro" id="IPR013780">
    <property type="entry name" value="Glyco_hydro_b"/>
</dbReference>
<organism evidence="3 4">
    <name type="scientific">Nonomuraea aridisoli</name>
    <dbReference type="NCBI Taxonomy" id="2070368"/>
    <lineage>
        <taxon>Bacteria</taxon>
        <taxon>Bacillati</taxon>
        <taxon>Actinomycetota</taxon>
        <taxon>Actinomycetes</taxon>
        <taxon>Streptosporangiales</taxon>
        <taxon>Streptosporangiaceae</taxon>
        <taxon>Nonomuraea</taxon>
    </lineage>
</organism>
<protein>
    <submittedName>
        <fullName evidence="3">DUF3372 domain-containing protein</fullName>
    </submittedName>
</protein>
<sequence>MRERRRLSGVPLAEGAKSLSDHIEGAGLNGAAAHWIDRATVAWRVEPSLRHRLAFSAVGGIARDPSRPDGLSGVQGFIALRPGAFGAEHEHRWPHLAGHTTGHTALRVDPRDARLAARALRGQVVAAAWDSGGTLVEATGVQIPGVLDDLYAAAATAPLGPGGGMFPRLSVWAPTARKVELALYGSRRTVHPMRRDDATGVWSVRGLPAWYGRAYTYLVTVYSPAAGAVVTNEVADPYGVHVTPDGGRSVLVDPGAAAHRPPGWDRLAKPAPVPPERAVVYELHVRDFSASDASVPQELRGTYAAFGLDTRGTRELRALAADGVTHVHLLPVFDFATVPERRADRVEPGCDFAALPPDSELQQEHVARTAATDSYNWGYDPLHYTVPEGSYATDPDLRIREFRGMVAALNRAGLRVVMDVVYNHTHSTGVLDPIVPGYYHRLLEDGAVATSTCCPGTAPEHLMTGRLVVDSVVAWARRYKVDGFRFDLMGHHPKANILAVRRALDALTPARDGVDGRSILLYGEGWDFGEVAGGARFEQATQAGMAGTGVGTFSDRMRDAVRGGGAFDADPRVQGFGSGLAGAPNGSPANGTPEQQRARLAYYGDLIRVGLTGSLADYVLPSGVKSRDLDYNGAPAGYTAVPGEAVTYVDAHDNETLFDALAYKLPQDTPMADRVRMQLLSLATVLLAQGTAFVQAGTERLRSKSLDRNSYDSGDWFNRLLWDCAQGNGFGAGLPPRADNEARWPYARPLLADPALRPGCAAIEACRAGFGELLRIRWSSPAFALGSAEEVRRRLSFPGSAEGVIAMHVGTDGLDPRWTSVTVVFNATPYPQVQSVPAAVGLHPVQAASHDPVVRESAYDPDTRTVRVPARTVAVFVGKGVSECDPAG</sequence>
<dbReference type="Pfam" id="PF02922">
    <property type="entry name" value="CBM_48"/>
    <property type="match status" value="1"/>
</dbReference>
<reference evidence="3 4" key="1">
    <citation type="submission" date="2018-01" db="EMBL/GenBank/DDBJ databases">
        <title>Draft genome sequence of Nonomuraea sp. KC333.</title>
        <authorList>
            <person name="Sahin N."/>
            <person name="Saygin H."/>
            <person name="Ay H."/>
        </authorList>
    </citation>
    <scope>NUCLEOTIDE SEQUENCE [LARGE SCALE GENOMIC DNA]</scope>
    <source>
        <strain evidence="3 4">KC333</strain>
    </source>
</reference>
<dbReference type="NCBIfam" id="TIGR02103">
    <property type="entry name" value="pullul_strch"/>
    <property type="match status" value="1"/>
</dbReference>
<dbReference type="InterPro" id="IPR011839">
    <property type="entry name" value="Pullul_strch"/>
</dbReference>
<dbReference type="InterPro" id="IPR040671">
    <property type="entry name" value="Pullulanase_N2"/>
</dbReference>
<dbReference type="SUPFAM" id="SSF81296">
    <property type="entry name" value="E set domains"/>
    <property type="match status" value="2"/>
</dbReference>
<proteinExistence type="inferred from homology"/>
<dbReference type="GO" id="GO:0051060">
    <property type="term" value="F:pullulanase activity"/>
    <property type="evidence" value="ECO:0007669"/>
    <property type="project" value="InterPro"/>
</dbReference>
<dbReference type="Pfam" id="PF17967">
    <property type="entry name" value="Pullulanase_N2"/>
    <property type="match status" value="1"/>
</dbReference>
<keyword evidence="4" id="KW-1185">Reference proteome</keyword>
<dbReference type="Gene3D" id="2.60.40.1180">
    <property type="entry name" value="Golgi alpha-mannosidase II"/>
    <property type="match status" value="1"/>
</dbReference>
<evidence type="ECO:0000313" key="3">
    <source>
        <dbReference type="EMBL" id="PZG03695.1"/>
    </source>
</evidence>
<dbReference type="SUPFAM" id="SSF51011">
    <property type="entry name" value="Glycosyl hydrolase domain"/>
    <property type="match status" value="1"/>
</dbReference>
<dbReference type="PANTHER" id="PTHR43002">
    <property type="entry name" value="GLYCOGEN DEBRANCHING ENZYME"/>
    <property type="match status" value="1"/>
</dbReference>
<accession>A0A2W2DEV6</accession>
<dbReference type="EMBL" id="POUD01000414">
    <property type="protein sequence ID" value="PZG03695.1"/>
    <property type="molecule type" value="Genomic_DNA"/>
</dbReference>
<dbReference type="InterPro" id="IPR017853">
    <property type="entry name" value="GH"/>
</dbReference>
<dbReference type="InterPro" id="IPR004193">
    <property type="entry name" value="Glyco_hydro_13_N"/>
</dbReference>
<dbReference type="Proteomes" id="UP000249304">
    <property type="component" value="Unassembled WGS sequence"/>
</dbReference>
<dbReference type="Gene3D" id="2.60.40.1130">
    <property type="entry name" value="Rab geranylgeranyltransferase alpha-subunit, insert domain"/>
    <property type="match status" value="1"/>
</dbReference>
<comment type="caution">
    <text evidence="3">The sequence shown here is derived from an EMBL/GenBank/DDBJ whole genome shotgun (WGS) entry which is preliminary data.</text>
</comment>
<dbReference type="OrthoDB" id="9805159at2"/>
<dbReference type="InterPro" id="IPR013783">
    <property type="entry name" value="Ig-like_fold"/>
</dbReference>
<dbReference type="CDD" id="cd02860">
    <property type="entry name" value="E_set_Pullulanase"/>
    <property type="match status" value="1"/>
</dbReference>
<evidence type="ECO:0000259" key="2">
    <source>
        <dbReference type="SMART" id="SM00642"/>
    </source>
</evidence>